<accession>A0A9D2A966</accession>
<reference evidence="2" key="2">
    <citation type="submission" date="2021-04" db="EMBL/GenBank/DDBJ databases">
        <authorList>
            <person name="Gilroy R."/>
        </authorList>
    </citation>
    <scope>NUCLEOTIDE SEQUENCE</scope>
    <source>
        <strain evidence="2">ChiHejej3B27-3195</strain>
    </source>
</reference>
<protein>
    <submittedName>
        <fullName evidence="2">Cupin domain-containing protein</fullName>
    </submittedName>
</protein>
<organism evidence="2 3">
    <name type="scientific">Candidatus Nesterenkonia stercoripullorum</name>
    <dbReference type="NCBI Taxonomy" id="2838701"/>
    <lineage>
        <taxon>Bacteria</taxon>
        <taxon>Bacillati</taxon>
        <taxon>Actinomycetota</taxon>
        <taxon>Actinomycetes</taxon>
        <taxon>Micrococcales</taxon>
        <taxon>Micrococcaceae</taxon>
        <taxon>Nesterenkonia</taxon>
    </lineage>
</organism>
<name>A0A9D2A966_9MICC</name>
<dbReference type="AlphaFoldDB" id="A0A9D2A966"/>
<reference evidence="2" key="1">
    <citation type="journal article" date="2021" name="PeerJ">
        <title>Extensive microbial diversity within the chicken gut microbiome revealed by metagenomics and culture.</title>
        <authorList>
            <person name="Gilroy R."/>
            <person name="Ravi A."/>
            <person name="Getino M."/>
            <person name="Pursley I."/>
            <person name="Horton D.L."/>
            <person name="Alikhan N.F."/>
            <person name="Baker D."/>
            <person name="Gharbi K."/>
            <person name="Hall N."/>
            <person name="Watson M."/>
            <person name="Adriaenssens E.M."/>
            <person name="Foster-Nyarko E."/>
            <person name="Jarju S."/>
            <person name="Secka A."/>
            <person name="Antonio M."/>
            <person name="Oren A."/>
            <person name="Chaudhuri R.R."/>
            <person name="La Ragione R."/>
            <person name="Hildebrand F."/>
            <person name="Pallen M.J."/>
        </authorList>
    </citation>
    <scope>NUCLEOTIDE SEQUENCE</scope>
    <source>
        <strain evidence="2">ChiHejej3B27-3195</strain>
    </source>
</reference>
<dbReference type="Pfam" id="PF07883">
    <property type="entry name" value="Cupin_2"/>
    <property type="match status" value="1"/>
</dbReference>
<evidence type="ECO:0000259" key="1">
    <source>
        <dbReference type="Pfam" id="PF07883"/>
    </source>
</evidence>
<evidence type="ECO:0000313" key="3">
    <source>
        <dbReference type="Proteomes" id="UP000824151"/>
    </source>
</evidence>
<dbReference type="EMBL" id="DXGD01000389">
    <property type="protein sequence ID" value="HIX00567.1"/>
    <property type="molecule type" value="Genomic_DNA"/>
</dbReference>
<dbReference type="Proteomes" id="UP000824151">
    <property type="component" value="Unassembled WGS sequence"/>
</dbReference>
<gene>
    <name evidence="2" type="ORF">H9871_10545</name>
</gene>
<dbReference type="SUPFAM" id="SSF51182">
    <property type="entry name" value="RmlC-like cupins"/>
    <property type="match status" value="1"/>
</dbReference>
<feature type="domain" description="Cupin type-2" evidence="1">
    <location>
        <begin position="20"/>
        <end position="65"/>
    </location>
</feature>
<comment type="caution">
    <text evidence="2">The sequence shown here is derived from an EMBL/GenBank/DDBJ whole genome shotgun (WGS) entry which is preliminary data.</text>
</comment>
<evidence type="ECO:0000313" key="2">
    <source>
        <dbReference type="EMBL" id="HIX00567.1"/>
    </source>
</evidence>
<proteinExistence type="predicted"/>
<sequence>MHTETLATVVPDNSVRFIGHETHSHDAPHLVYVVSGTAHLIVERTPVTLQAAESVWLAPHVPHSAR</sequence>
<feature type="non-terminal residue" evidence="2">
    <location>
        <position position="66"/>
    </location>
</feature>
<dbReference type="InterPro" id="IPR014710">
    <property type="entry name" value="RmlC-like_jellyroll"/>
</dbReference>
<dbReference type="InterPro" id="IPR013096">
    <property type="entry name" value="Cupin_2"/>
</dbReference>
<dbReference type="Gene3D" id="2.60.120.10">
    <property type="entry name" value="Jelly Rolls"/>
    <property type="match status" value="1"/>
</dbReference>
<dbReference type="InterPro" id="IPR011051">
    <property type="entry name" value="RmlC_Cupin_sf"/>
</dbReference>